<feature type="domain" description="Thioesterase" evidence="2">
    <location>
        <begin position="56"/>
        <end position="130"/>
    </location>
</feature>
<dbReference type="Pfam" id="PF03061">
    <property type="entry name" value="4HBT"/>
    <property type="match status" value="1"/>
</dbReference>
<dbReference type="NCBIfam" id="TIGR00369">
    <property type="entry name" value="unchar_dom_1"/>
    <property type="match status" value="1"/>
</dbReference>
<dbReference type="Gene3D" id="3.10.129.10">
    <property type="entry name" value="Hotdog Thioesterase"/>
    <property type="match status" value="1"/>
</dbReference>
<dbReference type="RefSeq" id="WP_260594696.1">
    <property type="nucleotide sequence ID" value="NZ_CP104003.1"/>
</dbReference>
<sequence>MSDTDTDSDTEHFRRLERMFHDAPCNQAYEHVDLTVGRGEAELVLRAEESMHHPGGGVHGTYYFKLLDDAAFFAANSLVEDVFVLTTEFNLYLERPVSTGDMVAHGEVVNDNPRQLLAEAVVHDADGNEIARGTGSFSRSSVELDESIGYR</sequence>
<gene>
    <name evidence="3" type="ORF">N0B31_04745</name>
</gene>
<dbReference type="InterPro" id="IPR029069">
    <property type="entry name" value="HotDog_dom_sf"/>
</dbReference>
<accession>A0A9E7R4A6</accession>
<evidence type="ECO:0000313" key="3">
    <source>
        <dbReference type="EMBL" id="UWM55596.1"/>
    </source>
</evidence>
<dbReference type="SUPFAM" id="SSF54637">
    <property type="entry name" value="Thioesterase/thiol ester dehydrase-isomerase"/>
    <property type="match status" value="1"/>
</dbReference>
<evidence type="ECO:0000259" key="2">
    <source>
        <dbReference type="Pfam" id="PF03061"/>
    </source>
</evidence>
<dbReference type="Proteomes" id="UP001057580">
    <property type="component" value="Chromosome"/>
</dbReference>
<dbReference type="GO" id="GO:0016787">
    <property type="term" value="F:hydrolase activity"/>
    <property type="evidence" value="ECO:0007669"/>
    <property type="project" value="UniProtKB-KW"/>
</dbReference>
<organism evidence="3 4">
    <name type="scientific">Salinirubellus salinus</name>
    <dbReference type="NCBI Taxonomy" id="1364945"/>
    <lineage>
        <taxon>Archaea</taxon>
        <taxon>Methanobacteriati</taxon>
        <taxon>Methanobacteriota</taxon>
        <taxon>Stenosarchaea group</taxon>
        <taxon>Halobacteria</taxon>
        <taxon>Halobacteriales</taxon>
        <taxon>Natronomonadaceae</taxon>
        <taxon>Salinirubellus</taxon>
    </lineage>
</organism>
<protein>
    <submittedName>
        <fullName evidence="3">PaaI family thioesterase</fullName>
    </submittedName>
</protein>
<dbReference type="AlphaFoldDB" id="A0A9E7R4A6"/>
<keyword evidence="4" id="KW-1185">Reference proteome</keyword>
<dbReference type="GeneID" id="74941705"/>
<dbReference type="EMBL" id="CP104003">
    <property type="protein sequence ID" value="UWM55596.1"/>
    <property type="molecule type" value="Genomic_DNA"/>
</dbReference>
<dbReference type="InterPro" id="IPR003736">
    <property type="entry name" value="PAAI_dom"/>
</dbReference>
<proteinExistence type="predicted"/>
<keyword evidence="1" id="KW-0378">Hydrolase</keyword>
<reference evidence="3" key="1">
    <citation type="submission" date="2022-09" db="EMBL/GenBank/DDBJ databases">
        <title>Diverse halophilic archaea isolated from saline environments.</title>
        <authorList>
            <person name="Cui H.-L."/>
        </authorList>
    </citation>
    <scope>NUCLEOTIDE SEQUENCE</scope>
    <source>
        <strain evidence="3">ZS-35-S2</strain>
    </source>
</reference>
<name>A0A9E7R4A6_9EURY</name>
<evidence type="ECO:0000313" key="4">
    <source>
        <dbReference type="Proteomes" id="UP001057580"/>
    </source>
</evidence>
<dbReference type="InterPro" id="IPR006683">
    <property type="entry name" value="Thioestr_dom"/>
</dbReference>
<dbReference type="CDD" id="cd03443">
    <property type="entry name" value="PaaI_thioesterase"/>
    <property type="match status" value="1"/>
</dbReference>
<evidence type="ECO:0000256" key="1">
    <source>
        <dbReference type="ARBA" id="ARBA00022801"/>
    </source>
</evidence>
<dbReference type="KEGG" id="ssai:N0B31_04745"/>